<feature type="region of interest" description="Disordered" evidence="1">
    <location>
        <begin position="327"/>
        <end position="416"/>
    </location>
</feature>
<sequence length="657" mass="65828">MQSLDAPFQTGSSSAAPFSAAPAAPPALASRASFGAASSSSLTGSASQTLDAPPSGTNTPAPLSAGSDLHLGAFGAAQNAVLLDATHPGATPPRSHASDALSSSTGSYAAMERTRSTAGSARRADKGKGVAREGQVDADDPREQQRRIERVLQRAEASKLARTFRNRIALASFKTQRGWQDVRLDTIEPHLEQEALKRSQPPSSVHNDAAMLQAAQMQQHDQLAYQFQAQQQAQEQAQLYAAQQQQQQQQSFDMDAVLAGLGGAPQHPHKRPRLDDGLASQSNLYSSHSVYAPPPQPTQTASPYSTAGVYQKNGALMQHPALALAATAGASPQPGPSRSGAGTPVLHDGSPAPTPGSASRRRGPSAAGAAGSPSTMSALEGTPRSRAMRAKRQSPGKPGAAGPGGQPLSSSDPNFSSFVDAATALTGMARAPSDPSIGSGSDEGGAAAGGAPHGAAPPRPSTPERQILKLPAGGGGNGPGSGGDGTAEGAAELMLYLAASPSPVQSRKTIPHATLGDGVGLKGRRLFSGVGGTDGHGSMAGEAEASAVFGGELNGASTAATTAASTAALDAPFATASSASDPIKGVSSAPLVTPAMGSSGLLGMPATPGRQRQPSLNGGAGWESFLNTSPSPKRAARAASPPHGTIGGPAGEAQAAW</sequence>
<feature type="compositionally biased region" description="Low complexity" evidence="1">
    <location>
        <begin position="629"/>
        <end position="642"/>
    </location>
</feature>
<name>A0AAV5GSS0_9BASI</name>
<dbReference type="AlphaFoldDB" id="A0AAV5GSS0"/>
<evidence type="ECO:0000256" key="1">
    <source>
        <dbReference type="SAM" id="MobiDB-lite"/>
    </source>
</evidence>
<reference evidence="2 3" key="1">
    <citation type="submission" date="2021-12" db="EMBL/GenBank/DDBJ databases">
        <title>High titer production of polyol ester of fatty acids by Rhodotorula paludigena BS15 towards product separation-free biomass refinery.</title>
        <authorList>
            <person name="Mano J."/>
            <person name="Ono H."/>
            <person name="Tanaka T."/>
            <person name="Naito K."/>
            <person name="Sushida H."/>
            <person name="Ike M."/>
            <person name="Tokuyasu K."/>
            <person name="Kitaoka M."/>
        </authorList>
    </citation>
    <scope>NUCLEOTIDE SEQUENCE [LARGE SCALE GENOMIC DNA]</scope>
    <source>
        <strain evidence="2 3">BS15</strain>
    </source>
</reference>
<comment type="caution">
    <text evidence="2">The sequence shown here is derived from an EMBL/GenBank/DDBJ whole genome shotgun (WGS) entry which is preliminary data.</text>
</comment>
<dbReference type="Proteomes" id="UP001342314">
    <property type="component" value="Unassembled WGS sequence"/>
</dbReference>
<accession>A0AAV5GSS0</accession>
<evidence type="ECO:0000313" key="3">
    <source>
        <dbReference type="Proteomes" id="UP001342314"/>
    </source>
</evidence>
<feature type="region of interest" description="Disordered" evidence="1">
    <location>
        <begin position="259"/>
        <end position="280"/>
    </location>
</feature>
<feature type="region of interest" description="Disordered" evidence="1">
    <location>
        <begin position="600"/>
        <end position="657"/>
    </location>
</feature>
<feature type="compositionally biased region" description="Low complexity" evidence="1">
    <location>
        <begin position="12"/>
        <end position="47"/>
    </location>
</feature>
<organism evidence="2 3">
    <name type="scientific">Rhodotorula paludigena</name>
    <dbReference type="NCBI Taxonomy" id="86838"/>
    <lineage>
        <taxon>Eukaryota</taxon>
        <taxon>Fungi</taxon>
        <taxon>Dikarya</taxon>
        <taxon>Basidiomycota</taxon>
        <taxon>Pucciniomycotina</taxon>
        <taxon>Microbotryomycetes</taxon>
        <taxon>Sporidiobolales</taxon>
        <taxon>Sporidiobolaceae</taxon>
        <taxon>Rhodotorula</taxon>
    </lineage>
</organism>
<evidence type="ECO:0000313" key="2">
    <source>
        <dbReference type="EMBL" id="GJN93534.1"/>
    </source>
</evidence>
<dbReference type="EMBL" id="BQKY01000014">
    <property type="protein sequence ID" value="GJN93534.1"/>
    <property type="molecule type" value="Genomic_DNA"/>
</dbReference>
<feature type="region of interest" description="Disordered" evidence="1">
    <location>
        <begin position="286"/>
        <end position="305"/>
    </location>
</feature>
<dbReference type="PANTHER" id="PTHR40468">
    <property type="entry name" value="YALI0A15257P"/>
    <property type="match status" value="1"/>
</dbReference>
<feature type="region of interest" description="Disordered" evidence="1">
    <location>
        <begin position="429"/>
        <end position="487"/>
    </location>
</feature>
<proteinExistence type="predicted"/>
<gene>
    <name evidence="2" type="ORF">Rhopal_006591-T1</name>
</gene>
<evidence type="ECO:0008006" key="4">
    <source>
        <dbReference type="Google" id="ProtNLM"/>
    </source>
</evidence>
<feature type="compositionally biased region" description="Gly residues" evidence="1">
    <location>
        <begin position="441"/>
        <end position="452"/>
    </location>
</feature>
<feature type="compositionally biased region" description="Basic and acidic residues" evidence="1">
    <location>
        <begin position="122"/>
        <end position="146"/>
    </location>
</feature>
<protein>
    <recommendedName>
        <fullName evidence="4">Proteophosphoglycan ppg4</fullName>
    </recommendedName>
</protein>
<feature type="compositionally biased region" description="Gly residues" evidence="1">
    <location>
        <begin position="472"/>
        <end position="486"/>
    </location>
</feature>
<feature type="region of interest" description="Disordered" evidence="1">
    <location>
        <begin position="1"/>
        <end position="64"/>
    </location>
</feature>
<keyword evidence="3" id="KW-1185">Reference proteome</keyword>
<feature type="compositionally biased region" description="Low complexity" evidence="1">
    <location>
        <begin position="364"/>
        <end position="374"/>
    </location>
</feature>
<feature type="region of interest" description="Disordered" evidence="1">
    <location>
        <begin position="85"/>
        <end position="146"/>
    </location>
</feature>
<dbReference type="PANTHER" id="PTHR40468:SF1">
    <property type="entry name" value="TOPOISOMERASE I DAMAGE AFFECTED PROTEIN 11"/>
    <property type="match status" value="1"/>
</dbReference>